<accession>A0A2N4TY17</accession>
<dbReference type="Proteomes" id="UP000234456">
    <property type="component" value="Unassembled WGS sequence"/>
</dbReference>
<dbReference type="GO" id="GO:0003677">
    <property type="term" value="F:DNA binding"/>
    <property type="evidence" value="ECO:0007669"/>
    <property type="project" value="UniProtKB-KW"/>
</dbReference>
<dbReference type="OrthoDB" id="8001361at2"/>
<organism evidence="2 3">
    <name type="scientific">Ralstonia pickettii</name>
    <name type="common">Burkholderia pickettii</name>
    <dbReference type="NCBI Taxonomy" id="329"/>
    <lineage>
        <taxon>Bacteria</taxon>
        <taxon>Pseudomonadati</taxon>
        <taxon>Pseudomonadota</taxon>
        <taxon>Betaproteobacteria</taxon>
        <taxon>Burkholderiales</taxon>
        <taxon>Burkholderiaceae</taxon>
        <taxon>Ralstonia</taxon>
    </lineage>
</organism>
<feature type="region of interest" description="Disordered" evidence="1">
    <location>
        <begin position="182"/>
        <end position="215"/>
    </location>
</feature>
<proteinExistence type="predicted"/>
<feature type="compositionally biased region" description="Acidic residues" evidence="1">
    <location>
        <begin position="186"/>
        <end position="195"/>
    </location>
</feature>
<dbReference type="RefSeq" id="WP_102064964.1">
    <property type="nucleotide sequence ID" value="NZ_PKQE01000001.1"/>
</dbReference>
<evidence type="ECO:0000256" key="1">
    <source>
        <dbReference type="SAM" id="MobiDB-lite"/>
    </source>
</evidence>
<evidence type="ECO:0000313" key="3">
    <source>
        <dbReference type="Proteomes" id="UP000234456"/>
    </source>
</evidence>
<dbReference type="EMBL" id="PKQE01000001">
    <property type="protein sequence ID" value="PLC44553.1"/>
    <property type="molecule type" value="Genomic_DNA"/>
</dbReference>
<name>A0A2N4TY17_RALPI</name>
<sequence length="215" mass="23718">MSKATKTTTAPKSKYARLTPKQWAEAEALWESGEVTLDDLAARFGKNRSVFSNHFAKTGITKGAKSEANKRRVAEEVAKAAISDSTVLAARIKETKEEHYKMATALAKLTWNEILQAKNDARPFSTAMNNLKALDNAMTVLKKAREERYAVLGLDRDDHVDENGLPELVISELTAEQVEALRSRDEDEIDTDVELTDGPPPAETTGEDDIVQEGD</sequence>
<comment type="caution">
    <text evidence="2">The sequence shown here is derived from an EMBL/GenBank/DDBJ whole genome shotgun (WGS) entry which is preliminary data.</text>
</comment>
<evidence type="ECO:0000313" key="2">
    <source>
        <dbReference type="EMBL" id="PLC44553.1"/>
    </source>
</evidence>
<dbReference type="AlphaFoldDB" id="A0A2N4TY17"/>
<keyword evidence="2" id="KW-0238">DNA-binding</keyword>
<gene>
    <name evidence="2" type="ORF">C0Q88_07690</name>
</gene>
<protein>
    <submittedName>
        <fullName evidence="2">DNA-binding protein</fullName>
    </submittedName>
</protein>
<reference evidence="2 3" key="1">
    <citation type="submission" date="2017-12" db="EMBL/GenBank/DDBJ databases">
        <title>Draft genome sequence of Ralstonia pickettii 52.</title>
        <authorList>
            <person name="Zheng B."/>
        </authorList>
    </citation>
    <scope>NUCLEOTIDE SEQUENCE [LARGE SCALE GENOMIC DNA]</scope>
    <source>
        <strain evidence="2 3">52</strain>
    </source>
</reference>
<feature type="compositionally biased region" description="Acidic residues" evidence="1">
    <location>
        <begin position="205"/>
        <end position="215"/>
    </location>
</feature>